<proteinExistence type="predicted"/>
<dbReference type="InterPro" id="IPR036865">
    <property type="entry name" value="CRAL-TRIO_dom_sf"/>
</dbReference>
<accession>A0AAW1D6Y4</accession>
<gene>
    <name evidence="2" type="ORF">O3M35_008620</name>
</gene>
<dbReference type="CDD" id="cd00170">
    <property type="entry name" value="SEC14"/>
    <property type="match status" value="1"/>
</dbReference>
<dbReference type="EMBL" id="JAPXFL010000005">
    <property type="protein sequence ID" value="KAK9506743.1"/>
    <property type="molecule type" value="Genomic_DNA"/>
</dbReference>
<dbReference type="AlphaFoldDB" id="A0AAW1D6Y4"/>
<dbReference type="SUPFAM" id="SSF52087">
    <property type="entry name" value="CRAL/TRIO domain"/>
    <property type="match status" value="1"/>
</dbReference>
<sequence length="232" mass="26839">MGGLIEDSDEEARNRLLAKLGITEESLKSDVDYLLDWMEKQPHLPKLTHLNVREWVGNQLIMAKNSLEKTKFSIERYCAARTMCPELFENRDIINNKVLSDCFDNFTISYLPGLTPKLHKVAIARMESTDPEEFHFDAIMKRLLMVMEYYLKKGFDFSGFHIVFDLENVRLGHLGRLNLSLLKTMSLAMKAYPVSFAVINLINYPTFIEKAIAIFKPFISEKLLSRVSKSFF</sequence>
<name>A0AAW1D6Y4_9HEMI</name>
<dbReference type="Proteomes" id="UP001461498">
    <property type="component" value="Unassembled WGS sequence"/>
</dbReference>
<dbReference type="GO" id="GO:0016020">
    <property type="term" value="C:membrane"/>
    <property type="evidence" value="ECO:0007669"/>
    <property type="project" value="TreeGrafter"/>
</dbReference>
<dbReference type="Gene3D" id="3.40.525.10">
    <property type="entry name" value="CRAL-TRIO lipid binding domain"/>
    <property type="match status" value="1"/>
</dbReference>
<keyword evidence="3" id="KW-1185">Reference proteome</keyword>
<dbReference type="PANTHER" id="PTHR10174:SF222">
    <property type="entry name" value="GH10083P-RELATED"/>
    <property type="match status" value="1"/>
</dbReference>
<organism evidence="2 3">
    <name type="scientific">Rhynocoris fuscipes</name>
    <dbReference type="NCBI Taxonomy" id="488301"/>
    <lineage>
        <taxon>Eukaryota</taxon>
        <taxon>Metazoa</taxon>
        <taxon>Ecdysozoa</taxon>
        <taxon>Arthropoda</taxon>
        <taxon>Hexapoda</taxon>
        <taxon>Insecta</taxon>
        <taxon>Pterygota</taxon>
        <taxon>Neoptera</taxon>
        <taxon>Paraneoptera</taxon>
        <taxon>Hemiptera</taxon>
        <taxon>Heteroptera</taxon>
        <taxon>Panheteroptera</taxon>
        <taxon>Cimicomorpha</taxon>
        <taxon>Reduviidae</taxon>
        <taxon>Harpactorinae</taxon>
        <taxon>Harpactorini</taxon>
        <taxon>Rhynocoris</taxon>
    </lineage>
</organism>
<dbReference type="Pfam" id="PF00650">
    <property type="entry name" value="CRAL_TRIO"/>
    <property type="match status" value="1"/>
</dbReference>
<dbReference type="PROSITE" id="PS50191">
    <property type="entry name" value="CRAL_TRIO"/>
    <property type="match status" value="1"/>
</dbReference>
<protein>
    <recommendedName>
        <fullName evidence="1">CRAL-TRIO domain-containing protein</fullName>
    </recommendedName>
</protein>
<dbReference type="GO" id="GO:1902936">
    <property type="term" value="F:phosphatidylinositol bisphosphate binding"/>
    <property type="evidence" value="ECO:0007669"/>
    <property type="project" value="TreeGrafter"/>
</dbReference>
<dbReference type="PANTHER" id="PTHR10174">
    <property type="entry name" value="ALPHA-TOCOPHEROL TRANSFER PROTEIN-RELATED"/>
    <property type="match status" value="1"/>
</dbReference>
<feature type="domain" description="CRAL-TRIO" evidence="1">
    <location>
        <begin position="99"/>
        <end position="227"/>
    </location>
</feature>
<comment type="caution">
    <text evidence="2">The sequence shown here is derived from an EMBL/GenBank/DDBJ whole genome shotgun (WGS) entry which is preliminary data.</text>
</comment>
<evidence type="ECO:0000313" key="3">
    <source>
        <dbReference type="Proteomes" id="UP001461498"/>
    </source>
</evidence>
<reference evidence="2 3" key="1">
    <citation type="submission" date="2022-12" db="EMBL/GenBank/DDBJ databases">
        <title>Chromosome-level genome assembly of true bugs.</title>
        <authorList>
            <person name="Ma L."/>
            <person name="Li H."/>
        </authorList>
    </citation>
    <scope>NUCLEOTIDE SEQUENCE [LARGE SCALE GENOMIC DNA]</scope>
    <source>
        <strain evidence="2">Lab_2022b</strain>
    </source>
</reference>
<dbReference type="InterPro" id="IPR001251">
    <property type="entry name" value="CRAL-TRIO_dom"/>
</dbReference>
<evidence type="ECO:0000313" key="2">
    <source>
        <dbReference type="EMBL" id="KAK9506743.1"/>
    </source>
</evidence>
<evidence type="ECO:0000259" key="1">
    <source>
        <dbReference type="PROSITE" id="PS50191"/>
    </source>
</evidence>